<dbReference type="SMART" id="SM00913">
    <property type="entry name" value="IBN_N"/>
    <property type="match status" value="1"/>
</dbReference>
<dbReference type="GO" id="GO:0031267">
    <property type="term" value="F:small GTPase binding"/>
    <property type="evidence" value="ECO:0007669"/>
    <property type="project" value="InterPro"/>
</dbReference>
<evidence type="ECO:0000256" key="4">
    <source>
        <dbReference type="ARBA" id="ARBA00022448"/>
    </source>
</evidence>
<accession>A0A2U1NMC0</accession>
<dbReference type="InterPro" id="IPR044189">
    <property type="entry name" value="XPO4/7-like"/>
</dbReference>
<evidence type="ECO:0000256" key="2">
    <source>
        <dbReference type="ARBA" id="ARBA00004496"/>
    </source>
</evidence>
<dbReference type="FunFam" id="1.25.10.10:FF:000158">
    <property type="entry name" value="ARM repeat superfamily protein"/>
    <property type="match status" value="1"/>
</dbReference>
<evidence type="ECO:0000256" key="6">
    <source>
        <dbReference type="ARBA" id="ARBA00022927"/>
    </source>
</evidence>
<evidence type="ECO:0000313" key="9">
    <source>
        <dbReference type="EMBL" id="PWA74655.1"/>
    </source>
</evidence>
<dbReference type="InterPro" id="IPR057947">
    <property type="entry name" value="TPR_XPO7/RBP17"/>
</dbReference>
<dbReference type="GO" id="GO:0005049">
    <property type="term" value="F:nuclear export signal receptor activity"/>
    <property type="evidence" value="ECO:0007669"/>
    <property type="project" value="InterPro"/>
</dbReference>
<dbReference type="InterPro" id="IPR016024">
    <property type="entry name" value="ARM-type_fold"/>
</dbReference>
<organism evidence="9 10">
    <name type="scientific">Artemisia annua</name>
    <name type="common">Sweet wormwood</name>
    <dbReference type="NCBI Taxonomy" id="35608"/>
    <lineage>
        <taxon>Eukaryota</taxon>
        <taxon>Viridiplantae</taxon>
        <taxon>Streptophyta</taxon>
        <taxon>Embryophyta</taxon>
        <taxon>Tracheophyta</taxon>
        <taxon>Spermatophyta</taxon>
        <taxon>Magnoliopsida</taxon>
        <taxon>eudicotyledons</taxon>
        <taxon>Gunneridae</taxon>
        <taxon>Pentapetalae</taxon>
        <taxon>asterids</taxon>
        <taxon>campanulids</taxon>
        <taxon>Asterales</taxon>
        <taxon>Asteraceae</taxon>
        <taxon>Asteroideae</taxon>
        <taxon>Anthemideae</taxon>
        <taxon>Artemisiinae</taxon>
        <taxon>Artemisia</taxon>
    </lineage>
</organism>
<name>A0A2U1NMC0_ARTAN</name>
<dbReference type="Pfam" id="PF25795">
    <property type="entry name" value="TPR_XPO7"/>
    <property type="match status" value="1"/>
</dbReference>
<dbReference type="Gene3D" id="1.25.10.10">
    <property type="entry name" value="Leucine-rich Repeat Variant"/>
    <property type="match status" value="2"/>
</dbReference>
<gene>
    <name evidence="9" type="ORF">CTI12_AA249070</name>
</gene>
<dbReference type="EMBL" id="PKPP01002531">
    <property type="protein sequence ID" value="PWA74655.1"/>
    <property type="molecule type" value="Genomic_DNA"/>
</dbReference>
<dbReference type="GO" id="GO:0005737">
    <property type="term" value="C:cytoplasm"/>
    <property type="evidence" value="ECO:0007669"/>
    <property type="project" value="UniProtKB-SubCell"/>
</dbReference>
<evidence type="ECO:0000256" key="1">
    <source>
        <dbReference type="ARBA" id="ARBA00004123"/>
    </source>
</evidence>
<dbReference type="PANTHER" id="PTHR12596">
    <property type="entry name" value="EXPORTIN 4,7-RELATED"/>
    <property type="match status" value="1"/>
</dbReference>
<evidence type="ECO:0000256" key="7">
    <source>
        <dbReference type="ARBA" id="ARBA00023242"/>
    </source>
</evidence>
<dbReference type="InterPro" id="IPR001494">
    <property type="entry name" value="Importin-beta_N"/>
</dbReference>
<keyword evidence="10" id="KW-1185">Reference proteome</keyword>
<evidence type="ECO:0000259" key="8">
    <source>
        <dbReference type="SMART" id="SM00913"/>
    </source>
</evidence>
<comment type="subcellular location">
    <subcellularLocation>
        <location evidence="2">Cytoplasm</location>
    </subcellularLocation>
    <subcellularLocation>
        <location evidence="1">Nucleus</location>
    </subcellularLocation>
</comment>
<dbReference type="Proteomes" id="UP000245207">
    <property type="component" value="Unassembled WGS sequence"/>
</dbReference>
<dbReference type="FunFam" id="1.25.10.10:FF:000263">
    <property type="entry name" value="ARM repeat superfamily protein"/>
    <property type="match status" value="1"/>
</dbReference>
<evidence type="ECO:0000313" key="10">
    <source>
        <dbReference type="Proteomes" id="UP000245207"/>
    </source>
</evidence>
<keyword evidence="7" id="KW-0539">Nucleus</keyword>
<sequence>MESLAQLEALCERLYNSQDSAERAHAENTLKCFSANTDYISQCQYILDNASTPYALMLASSSLLKQVTEHTLSLQLRLDIRNYIITYLAKRGHELQPYVIGSLVQLLCRVTKFGWFDDDRFRDAVKDSTNFLIQASPEHVSIGLKILNQLVSEMNQPNPGLPSTHHRRVACSFRDQNLYQVFQISLTSLQQLKSDVGSRLQELALSLALKCLSYDFVGTSIDESSEEFGTVQVSSSWKPVLEDPSTLQIFFDYYAITKPPLSKEALECLVRLASVRRSLFSNDAARSKFLAHLMTGCKEILQAGQGLADHDNYHEYCRLLGRFRVNYQLSELVNVEGYSDWIRLVAEFTLKSLQSWQWASSSVYYLLGLWSRLVTSVPYLKADAPSLLDEFVPKISEGFITSRFDSVQATAQDDLSENPLDNVELLQDQLDCFPHLCRSQYERSSLFIINIVEPILQLYTESAQRQISDKNELAIIEAKLAWIVHIVAAILKIKQCSSSSDSQEAIDAELSARVLRIINVTDSGLHSQRYGELSKQRLDQAILTFFQHFRKSYVGDQAMHSSKQLYVRLSELLGLNDHLQALNVIVGKIATNLKCYAESEEVIDHTLSLFLELASGYMTGKLLMKLDTTKFIVANHTREHFPFLHEYRGSRSRTTFYYTIGWLIFMEDSPVKFKSSMDPLLQVFINLESIPDSMFRTETVKYALIGLMRDLRGIAMATTSRRTYGLLFDWLYPSHMPILLKGISHWADTPEVTTPLLKFMAEFVLNKAQRVTFDSSSPNGILLFREVSKLLVAYGSRILSMPNVADIYAYKYKGIWIALTVLSRALAGNYVNFGVFELYGDRALADALGIALKMTLSVPLADILAYRKLTKAYYAFLEVLFNSHIIYMLNLDLNTFMHIVGSLESGLKGLDTSISTQAASAVDNLAAFYFNNITIAEAPTSPAAVNLARHIAECPTLFPEILKTLFEIVLFEDCGNQWSLSRPMLSLILINEQIFSDLKAHILSSQPADQHQRLSLCFDKLMVDVSRSLDSKNRDKFTQNLTIFRHDFRVK</sequence>
<dbReference type="STRING" id="35608.A0A2U1NMC0"/>
<keyword evidence="4" id="KW-0813">Transport</keyword>
<reference evidence="9 10" key="1">
    <citation type="journal article" date="2018" name="Mol. Plant">
        <title>The genome of Artemisia annua provides insight into the evolution of Asteraceae family and artemisinin biosynthesis.</title>
        <authorList>
            <person name="Shen Q."/>
            <person name="Zhang L."/>
            <person name="Liao Z."/>
            <person name="Wang S."/>
            <person name="Yan T."/>
            <person name="Shi P."/>
            <person name="Liu M."/>
            <person name="Fu X."/>
            <person name="Pan Q."/>
            <person name="Wang Y."/>
            <person name="Lv Z."/>
            <person name="Lu X."/>
            <person name="Zhang F."/>
            <person name="Jiang W."/>
            <person name="Ma Y."/>
            <person name="Chen M."/>
            <person name="Hao X."/>
            <person name="Li L."/>
            <person name="Tang Y."/>
            <person name="Lv G."/>
            <person name="Zhou Y."/>
            <person name="Sun X."/>
            <person name="Brodelius P.E."/>
            <person name="Rose J.K.C."/>
            <person name="Tang K."/>
        </authorList>
    </citation>
    <scope>NUCLEOTIDE SEQUENCE [LARGE SCALE GENOMIC DNA]</scope>
    <source>
        <strain evidence="10">cv. Huhao1</strain>
        <tissue evidence="9">Leaf</tissue>
    </source>
</reference>
<keyword evidence="5" id="KW-0963">Cytoplasm</keyword>
<dbReference type="PANTHER" id="PTHR12596:SF2">
    <property type="entry name" value="EXPORTIN-7 ISOFORM X1"/>
    <property type="match status" value="1"/>
</dbReference>
<dbReference type="GO" id="GO:0005643">
    <property type="term" value="C:nuclear pore"/>
    <property type="evidence" value="ECO:0007669"/>
    <property type="project" value="TreeGrafter"/>
</dbReference>
<evidence type="ECO:0000256" key="5">
    <source>
        <dbReference type="ARBA" id="ARBA00022490"/>
    </source>
</evidence>
<evidence type="ECO:0000256" key="3">
    <source>
        <dbReference type="ARBA" id="ARBA00009466"/>
    </source>
</evidence>
<proteinExistence type="inferred from homology"/>
<feature type="domain" description="Importin N-terminal" evidence="8">
    <location>
        <begin position="26"/>
        <end position="90"/>
    </location>
</feature>
<comment type="caution">
    <text evidence="9">The sequence shown here is derived from an EMBL/GenBank/DDBJ whole genome shotgun (WGS) entry which is preliminary data.</text>
</comment>
<dbReference type="SUPFAM" id="SSF48371">
    <property type="entry name" value="ARM repeat"/>
    <property type="match status" value="1"/>
</dbReference>
<dbReference type="Pfam" id="PF03810">
    <property type="entry name" value="IBN_N"/>
    <property type="match status" value="1"/>
</dbReference>
<protein>
    <submittedName>
        <fullName evidence="9">ARM repeat superfamily protein</fullName>
    </submittedName>
</protein>
<dbReference type="OrthoDB" id="244158at2759"/>
<dbReference type="InterPro" id="IPR011989">
    <property type="entry name" value="ARM-like"/>
</dbReference>
<keyword evidence="6" id="KW-0653">Protein transport</keyword>
<comment type="similarity">
    <text evidence="3">Belongs to the exportin family.</text>
</comment>
<dbReference type="GO" id="GO:0006611">
    <property type="term" value="P:protein export from nucleus"/>
    <property type="evidence" value="ECO:0007669"/>
    <property type="project" value="TreeGrafter"/>
</dbReference>
<dbReference type="AlphaFoldDB" id="A0A2U1NMC0"/>